<evidence type="ECO:0000259" key="1">
    <source>
        <dbReference type="Pfam" id="PF01494"/>
    </source>
</evidence>
<name>A0ABR9BCT7_9RHOO</name>
<dbReference type="InterPro" id="IPR002938">
    <property type="entry name" value="FAD-bd"/>
</dbReference>
<dbReference type="InterPro" id="IPR050816">
    <property type="entry name" value="Flavin-dep_Halogenase_NPB"/>
</dbReference>
<dbReference type="PANTHER" id="PTHR43747">
    <property type="entry name" value="FAD-BINDING PROTEIN"/>
    <property type="match status" value="1"/>
</dbReference>
<dbReference type="SUPFAM" id="SSF51905">
    <property type="entry name" value="FAD/NAD(P)-binding domain"/>
    <property type="match status" value="1"/>
</dbReference>
<evidence type="ECO:0000313" key="3">
    <source>
        <dbReference type="Proteomes" id="UP000603602"/>
    </source>
</evidence>
<dbReference type="RefSeq" id="WP_187718933.1">
    <property type="nucleotide sequence ID" value="NZ_JACTAH010000002.1"/>
</dbReference>
<organism evidence="2 3">
    <name type="scientific">Thauera sedimentorum</name>
    <dbReference type="NCBI Taxonomy" id="2767595"/>
    <lineage>
        <taxon>Bacteria</taxon>
        <taxon>Pseudomonadati</taxon>
        <taxon>Pseudomonadota</taxon>
        <taxon>Betaproteobacteria</taxon>
        <taxon>Rhodocyclales</taxon>
        <taxon>Zoogloeaceae</taxon>
        <taxon>Thauera</taxon>
    </lineage>
</organism>
<protein>
    <submittedName>
        <fullName evidence="2">Tryptophan 7-halogenase</fullName>
    </submittedName>
</protein>
<dbReference type="Gene3D" id="3.50.50.60">
    <property type="entry name" value="FAD/NAD(P)-binding domain"/>
    <property type="match status" value="1"/>
</dbReference>
<dbReference type="PANTHER" id="PTHR43747:SF1">
    <property type="entry name" value="SLR1998 PROTEIN"/>
    <property type="match status" value="1"/>
</dbReference>
<evidence type="ECO:0000313" key="2">
    <source>
        <dbReference type="EMBL" id="MBD8504160.1"/>
    </source>
</evidence>
<feature type="domain" description="FAD-binding" evidence="1">
    <location>
        <begin position="22"/>
        <end position="346"/>
    </location>
</feature>
<sequence length="453" mass="51291">MTSERPVDTPAAAGAAGEAHVCDVLVIGGGPAGATAAALLAERGHRVTVLEKARHPRFHIGESLLPANLPLFEKLGVAEEMRAIGIEKHAAEFVSPDHENKQRFHFAQAWDKSMPYAYQVRRSEFDEVLFRNAARKGAETVEGCRVREVDFHDQGARVTAEHDDGRREHWDARFVIDASGRDTFIANRQRSKQRNPRHNSSALYAHFEGAERYCGTDEGNITIYWFEHGWFWFIPLADGATSVGAVTWPYYMKMRKGRSKEQFLLDTIAMCAPLAERLKDAWMVSPAEATGNFSYTTDHTYGKNYILLGDAFAFIDPVFSSGVMLAMQGAFYGADAVDTALREPARTEAAMKRFDRGMRHGPREFSWFIYRMTSPTMRDLFMGPRNYLRMREALLSLLAGDIYGKTPIWFSLKAFKAVYYLSAIRNWRRTYFAWQARRRNIQPVDDGEITAGA</sequence>
<accession>A0ABR9BCT7</accession>
<gene>
    <name evidence="2" type="ORF">IFO67_14785</name>
</gene>
<dbReference type="Proteomes" id="UP000603602">
    <property type="component" value="Unassembled WGS sequence"/>
</dbReference>
<dbReference type="EMBL" id="JACYTO010000002">
    <property type="protein sequence ID" value="MBD8504160.1"/>
    <property type="molecule type" value="Genomic_DNA"/>
</dbReference>
<keyword evidence="3" id="KW-1185">Reference proteome</keyword>
<comment type="caution">
    <text evidence="2">The sequence shown here is derived from an EMBL/GenBank/DDBJ whole genome shotgun (WGS) entry which is preliminary data.</text>
</comment>
<proteinExistence type="predicted"/>
<dbReference type="Pfam" id="PF01494">
    <property type="entry name" value="FAD_binding_3"/>
    <property type="match status" value="1"/>
</dbReference>
<dbReference type="InterPro" id="IPR036188">
    <property type="entry name" value="FAD/NAD-bd_sf"/>
</dbReference>
<dbReference type="PRINTS" id="PR00420">
    <property type="entry name" value="RNGMNOXGNASE"/>
</dbReference>
<reference evidence="3" key="1">
    <citation type="submission" date="2023-07" db="EMBL/GenBank/DDBJ databases">
        <title>Thauera sp. CAU 1555 isolated from sand of Yaerae Beach.</title>
        <authorList>
            <person name="Kim W."/>
        </authorList>
    </citation>
    <scope>NUCLEOTIDE SEQUENCE [LARGE SCALE GENOMIC DNA]</scope>
    <source>
        <strain evidence="3">CAU 1555</strain>
    </source>
</reference>